<dbReference type="Proteomes" id="UP000419144">
    <property type="component" value="Unassembled WGS sequence"/>
</dbReference>
<comment type="caution">
    <text evidence="2">The sequence shown here is derived from an EMBL/GenBank/DDBJ whole genome shotgun (WGS) entry which is preliminary data.</text>
</comment>
<organism evidence="2 3">
    <name type="scientific">Leishmania tarentolae</name>
    <name type="common">Sauroleishmania tarentolae</name>
    <dbReference type="NCBI Taxonomy" id="5689"/>
    <lineage>
        <taxon>Eukaryota</taxon>
        <taxon>Discoba</taxon>
        <taxon>Euglenozoa</taxon>
        <taxon>Kinetoplastea</taxon>
        <taxon>Metakinetoplastina</taxon>
        <taxon>Trypanosomatida</taxon>
        <taxon>Trypanosomatidae</taxon>
        <taxon>Leishmaniinae</taxon>
        <taxon>Leishmania</taxon>
        <taxon>lizard Leishmania</taxon>
    </lineage>
</organism>
<dbReference type="AlphaFoldDB" id="A0A640KBR4"/>
<accession>A0A640KBR4</accession>
<keyword evidence="3" id="KW-1185">Reference proteome</keyword>
<evidence type="ECO:0000256" key="1">
    <source>
        <dbReference type="SAM" id="MobiDB-lite"/>
    </source>
</evidence>
<dbReference type="VEuPathDB" id="TriTrypDB:LtaPh_1101601"/>
<evidence type="ECO:0000313" key="2">
    <source>
        <dbReference type="EMBL" id="GET86621.1"/>
    </source>
</evidence>
<evidence type="ECO:0000313" key="3">
    <source>
        <dbReference type="Proteomes" id="UP000419144"/>
    </source>
</evidence>
<gene>
    <name evidence="2" type="ORF">LtaPh_1101601</name>
</gene>
<proteinExistence type="predicted"/>
<dbReference type="EMBL" id="BLBS01000013">
    <property type="protein sequence ID" value="GET86621.1"/>
    <property type="molecule type" value="Genomic_DNA"/>
</dbReference>
<reference evidence="2" key="1">
    <citation type="submission" date="2019-11" db="EMBL/GenBank/DDBJ databases">
        <title>Leishmania tarentolae CDS.</title>
        <authorList>
            <person name="Goto Y."/>
            <person name="Yamagishi J."/>
        </authorList>
    </citation>
    <scope>NUCLEOTIDE SEQUENCE [LARGE SCALE GENOMIC DNA]</scope>
    <source>
        <strain evidence="2">Parrot Tar II</strain>
    </source>
</reference>
<feature type="region of interest" description="Disordered" evidence="1">
    <location>
        <begin position="1"/>
        <end position="20"/>
    </location>
</feature>
<protein>
    <submittedName>
        <fullName evidence="2">Unspecified product</fullName>
    </submittedName>
</protein>
<feature type="compositionally biased region" description="Basic residues" evidence="1">
    <location>
        <begin position="1"/>
        <end position="11"/>
    </location>
</feature>
<sequence>MTAPHRLRHRSTAHDSSSADHVVDTDVLAAAGRFDSTPSRTCPPTSAAIHRSYFAALSALHPATTESGPALTGIGGGDCLPPPHTQWGHRAPLRRTEVCIAIRGARVLRCKRKVKARAQGDPSSTKA</sequence>
<name>A0A640KBR4_LEITA</name>